<keyword evidence="3" id="KW-1185">Reference proteome</keyword>
<evidence type="ECO:0000256" key="1">
    <source>
        <dbReference type="SAM" id="Phobius"/>
    </source>
</evidence>
<sequence length="78" mass="9180">MQIYLYDMSGWQKEKIGLAGEGNLNLMIYMITMLSVAIVFVIWSYVLSHKYKWNRITLVPTIVTLVLLFYLLGNFLRM</sequence>
<dbReference type="Proteomes" id="UP000012081">
    <property type="component" value="Unassembled WGS sequence"/>
</dbReference>
<keyword evidence="1" id="KW-1133">Transmembrane helix</keyword>
<dbReference type="AlphaFoldDB" id="M8DDW8"/>
<gene>
    <name evidence="2" type="ORF">I532_17003</name>
</gene>
<evidence type="ECO:0000313" key="2">
    <source>
        <dbReference type="EMBL" id="EMT51643.1"/>
    </source>
</evidence>
<feature type="transmembrane region" description="Helical" evidence="1">
    <location>
        <begin position="58"/>
        <end position="76"/>
    </location>
</feature>
<proteinExistence type="predicted"/>
<accession>M8DDW8</accession>
<comment type="caution">
    <text evidence="2">The sequence shown here is derived from an EMBL/GenBank/DDBJ whole genome shotgun (WGS) entry which is preliminary data.</text>
</comment>
<protein>
    <submittedName>
        <fullName evidence="2">Uncharacterized protein</fullName>
    </submittedName>
</protein>
<reference evidence="2 3" key="1">
    <citation type="submission" date="2013-03" db="EMBL/GenBank/DDBJ databases">
        <title>Assembly of a new bacterial strain Brevibacillus borstelensis AK1.</title>
        <authorList>
            <person name="Rajan I."/>
            <person name="PoliReddy D."/>
            <person name="Sugumar T."/>
            <person name="Rathinam K."/>
            <person name="Alqarawi S."/>
            <person name="Khalil A.B."/>
            <person name="Sivakumar N."/>
        </authorList>
    </citation>
    <scope>NUCLEOTIDE SEQUENCE [LARGE SCALE GENOMIC DNA]</scope>
    <source>
        <strain evidence="2 3">AK1</strain>
    </source>
</reference>
<dbReference type="EMBL" id="APBN01000007">
    <property type="protein sequence ID" value="EMT51643.1"/>
    <property type="molecule type" value="Genomic_DNA"/>
</dbReference>
<evidence type="ECO:0000313" key="3">
    <source>
        <dbReference type="Proteomes" id="UP000012081"/>
    </source>
</evidence>
<name>M8DDW8_9BACL</name>
<dbReference type="PATRIC" id="fig|1300222.3.peg.3565"/>
<keyword evidence="1" id="KW-0472">Membrane</keyword>
<feature type="transmembrane region" description="Helical" evidence="1">
    <location>
        <begin position="26"/>
        <end position="46"/>
    </location>
</feature>
<organism evidence="2 3">
    <name type="scientific">Brevibacillus borstelensis AK1</name>
    <dbReference type="NCBI Taxonomy" id="1300222"/>
    <lineage>
        <taxon>Bacteria</taxon>
        <taxon>Bacillati</taxon>
        <taxon>Bacillota</taxon>
        <taxon>Bacilli</taxon>
        <taxon>Bacillales</taxon>
        <taxon>Paenibacillaceae</taxon>
        <taxon>Brevibacillus</taxon>
    </lineage>
</organism>
<keyword evidence="1" id="KW-0812">Transmembrane</keyword>